<dbReference type="Pfam" id="PF21806">
    <property type="entry name" value="DUF6879"/>
    <property type="match status" value="1"/>
</dbReference>
<dbReference type="GO" id="GO:0003677">
    <property type="term" value="F:DNA binding"/>
    <property type="evidence" value="ECO:0007669"/>
    <property type="project" value="InterPro"/>
</dbReference>
<evidence type="ECO:0000313" key="3">
    <source>
        <dbReference type="Proteomes" id="UP000309128"/>
    </source>
</evidence>
<gene>
    <name evidence="2" type="ORF">ETD86_00320</name>
</gene>
<protein>
    <recommendedName>
        <fullName evidence="1">HTH luxR-type domain-containing protein</fullName>
    </recommendedName>
</protein>
<reference evidence="2 3" key="1">
    <citation type="submission" date="2019-05" db="EMBL/GenBank/DDBJ databases">
        <title>Draft genome sequence of Nonomuraea turkmeniaca DSM 43926.</title>
        <authorList>
            <person name="Saricaoglu S."/>
            <person name="Isik K."/>
        </authorList>
    </citation>
    <scope>NUCLEOTIDE SEQUENCE [LARGE SCALE GENOMIC DNA]</scope>
    <source>
        <strain evidence="2 3">DSM 43926</strain>
    </source>
</reference>
<feature type="domain" description="HTH luxR-type" evidence="1">
    <location>
        <begin position="251"/>
        <end position="316"/>
    </location>
</feature>
<dbReference type="GO" id="GO:0006355">
    <property type="term" value="P:regulation of DNA-templated transcription"/>
    <property type="evidence" value="ECO:0007669"/>
    <property type="project" value="InterPro"/>
</dbReference>
<proteinExistence type="predicted"/>
<keyword evidence="3" id="KW-1185">Reference proteome</keyword>
<dbReference type="AlphaFoldDB" id="A0A5S4FZR7"/>
<dbReference type="InterPro" id="IPR016032">
    <property type="entry name" value="Sig_transdc_resp-reg_C-effctor"/>
</dbReference>
<dbReference type="InterPro" id="IPR049244">
    <property type="entry name" value="DUF6879"/>
</dbReference>
<dbReference type="PROSITE" id="PS50043">
    <property type="entry name" value="HTH_LUXR_2"/>
    <property type="match status" value="1"/>
</dbReference>
<name>A0A5S4FZR7_9ACTN</name>
<evidence type="ECO:0000313" key="2">
    <source>
        <dbReference type="EMBL" id="TMR25611.1"/>
    </source>
</evidence>
<dbReference type="InterPro" id="IPR000792">
    <property type="entry name" value="Tscrpt_reg_LuxR_C"/>
</dbReference>
<sequence>MLEALGVDPSAEQVYLEILKRPYLGVAGLAARLGWTVEAVRAALAELTRLSLLRPSLEPDLFRPVRPDVGLEVLLARQRVEIMQRQQLIEEGRAAMDVLVADYAGRHDATVAKEIRGRVQVREKLEQLGYSAERELLSFAPGGEAFPPSRPLAKWMLGQGLTIRTVYLTSSRNDAVTSEHVRWLAEHGGSVRTVPVLPTWMLAIDRRCVVVPLDPEQPADGVAVHEGRGVVAAMCALFDQIWHTAEPTGVRSTDNGDLSAQERSLLRLMLRVDTDEQAARSMGVSTRTIGRMAAELMCRLGAKNRFQAGAIAVERGWI</sequence>
<dbReference type="InterPro" id="IPR036388">
    <property type="entry name" value="WH-like_DNA-bd_sf"/>
</dbReference>
<dbReference type="Proteomes" id="UP000309128">
    <property type="component" value="Unassembled WGS sequence"/>
</dbReference>
<comment type="caution">
    <text evidence="2">The sequence shown here is derived from an EMBL/GenBank/DDBJ whole genome shotgun (WGS) entry which is preliminary data.</text>
</comment>
<dbReference type="Gene3D" id="1.10.10.10">
    <property type="entry name" value="Winged helix-like DNA-binding domain superfamily/Winged helix DNA-binding domain"/>
    <property type="match status" value="1"/>
</dbReference>
<dbReference type="SUPFAM" id="SSF46894">
    <property type="entry name" value="C-terminal effector domain of the bipartite response regulators"/>
    <property type="match status" value="1"/>
</dbReference>
<accession>A0A5S4FZR7</accession>
<dbReference type="OrthoDB" id="3728246at2"/>
<dbReference type="PANTHER" id="PTHR34293">
    <property type="entry name" value="HTH-TYPE TRANSCRIPTIONAL REGULATOR TRMBL2"/>
    <property type="match status" value="1"/>
</dbReference>
<evidence type="ECO:0000259" key="1">
    <source>
        <dbReference type="PROSITE" id="PS50043"/>
    </source>
</evidence>
<dbReference type="PANTHER" id="PTHR34293:SF1">
    <property type="entry name" value="HTH-TYPE TRANSCRIPTIONAL REGULATOR TRMBL2"/>
    <property type="match status" value="1"/>
</dbReference>
<organism evidence="2 3">
    <name type="scientific">Nonomuraea turkmeniaca</name>
    <dbReference type="NCBI Taxonomy" id="103838"/>
    <lineage>
        <taxon>Bacteria</taxon>
        <taxon>Bacillati</taxon>
        <taxon>Actinomycetota</taxon>
        <taxon>Actinomycetes</taxon>
        <taxon>Streptosporangiales</taxon>
        <taxon>Streptosporangiaceae</taxon>
        <taxon>Nonomuraea</taxon>
    </lineage>
</organism>
<dbReference type="EMBL" id="VCKY01000001">
    <property type="protein sequence ID" value="TMR25611.1"/>
    <property type="molecule type" value="Genomic_DNA"/>
</dbReference>
<dbReference type="InterPro" id="IPR051797">
    <property type="entry name" value="TrmB-like"/>
</dbReference>
<dbReference type="SMART" id="SM00421">
    <property type="entry name" value="HTH_LUXR"/>
    <property type="match status" value="1"/>
</dbReference>
<dbReference type="RefSeq" id="WP_138664020.1">
    <property type="nucleotide sequence ID" value="NZ_VCKY01000001.1"/>
</dbReference>